<feature type="domain" description="MmgE/PrpD N-terminal" evidence="2">
    <location>
        <begin position="18"/>
        <end position="272"/>
    </location>
</feature>
<dbReference type="GO" id="GO:0016829">
    <property type="term" value="F:lyase activity"/>
    <property type="evidence" value="ECO:0007669"/>
    <property type="project" value="InterPro"/>
</dbReference>
<reference evidence="4 6" key="1">
    <citation type="submission" date="2016-10" db="EMBL/GenBank/DDBJ databases">
        <authorList>
            <person name="Varghese N."/>
            <person name="Submissions S."/>
        </authorList>
    </citation>
    <scope>NUCLEOTIDE SEQUENCE [LARGE SCALE GENOMIC DNA]</scope>
    <source>
        <strain evidence="4 6">CGMCC 1.11215</strain>
    </source>
</reference>
<dbReference type="PANTHER" id="PTHR16943">
    <property type="entry name" value="2-METHYLCITRATE DEHYDRATASE-RELATED"/>
    <property type="match status" value="1"/>
</dbReference>
<evidence type="ECO:0000313" key="6">
    <source>
        <dbReference type="Proteomes" id="UP000199639"/>
    </source>
</evidence>
<dbReference type="STRING" id="1424659.SAMN05216368_108216"/>
<dbReference type="Proteomes" id="UP000199639">
    <property type="component" value="Unassembled WGS sequence"/>
</dbReference>
<dbReference type="InterPro" id="IPR045337">
    <property type="entry name" value="MmgE_PrpD_C"/>
</dbReference>
<dbReference type="Pfam" id="PF03972">
    <property type="entry name" value="MmgE_PrpD_N"/>
    <property type="match status" value="1"/>
</dbReference>
<dbReference type="Gene3D" id="3.30.1330.120">
    <property type="entry name" value="2-methylcitrate dehydratase PrpD"/>
    <property type="match status" value="1"/>
</dbReference>
<dbReference type="RefSeq" id="WP_092341293.1">
    <property type="nucleotide sequence ID" value="NZ_FNIB01000008.1"/>
</dbReference>
<accession>A0A4R8VJM8</accession>
<proteinExistence type="inferred from homology"/>
<dbReference type="InterPro" id="IPR005656">
    <property type="entry name" value="MmgE_PrpD"/>
</dbReference>
<evidence type="ECO:0000313" key="5">
    <source>
        <dbReference type="EMBL" id="TFB82309.1"/>
    </source>
</evidence>
<keyword evidence="7" id="KW-1185">Reference proteome</keyword>
<dbReference type="SUPFAM" id="SSF103378">
    <property type="entry name" value="2-methylcitrate dehydratase PrpD"/>
    <property type="match status" value="1"/>
</dbReference>
<dbReference type="InterPro" id="IPR042183">
    <property type="entry name" value="MmgE/PrpD_sf_1"/>
</dbReference>
<evidence type="ECO:0000259" key="3">
    <source>
        <dbReference type="Pfam" id="PF19305"/>
    </source>
</evidence>
<dbReference type="AlphaFoldDB" id="A0A4R8VJM8"/>
<dbReference type="Pfam" id="PF19305">
    <property type="entry name" value="MmgE_PrpD_C"/>
    <property type="match status" value="1"/>
</dbReference>
<reference evidence="5 7" key="2">
    <citation type="submission" date="2019-03" db="EMBL/GenBank/DDBJ databases">
        <title>Genomics of glacier-inhabiting Cryobacterium strains.</title>
        <authorList>
            <person name="Liu Q."/>
            <person name="Xin Y.-H."/>
        </authorList>
    </citation>
    <scope>NUCLEOTIDE SEQUENCE [LARGE SCALE GENOMIC DNA]</scope>
    <source>
        <strain evidence="5 7">Hh8</strain>
    </source>
</reference>
<evidence type="ECO:0000259" key="2">
    <source>
        <dbReference type="Pfam" id="PF03972"/>
    </source>
</evidence>
<comment type="similarity">
    <text evidence="1">Belongs to the PrpD family.</text>
</comment>
<evidence type="ECO:0000256" key="1">
    <source>
        <dbReference type="ARBA" id="ARBA00006174"/>
    </source>
</evidence>
<dbReference type="Gene3D" id="1.10.4100.10">
    <property type="entry name" value="2-methylcitrate dehydratase PrpD"/>
    <property type="match status" value="1"/>
</dbReference>
<evidence type="ECO:0000313" key="7">
    <source>
        <dbReference type="Proteomes" id="UP000298252"/>
    </source>
</evidence>
<dbReference type="InterPro" id="IPR036148">
    <property type="entry name" value="MmgE/PrpD_sf"/>
</dbReference>
<dbReference type="EMBL" id="FNIB01000008">
    <property type="protein sequence ID" value="SDN96613.1"/>
    <property type="molecule type" value="Genomic_DNA"/>
</dbReference>
<protein>
    <submittedName>
        <fullName evidence="4">2-methylcitrate dehydratase PrpD</fullName>
    </submittedName>
    <submittedName>
        <fullName evidence="5">MmgE/PrpD family protein</fullName>
    </submittedName>
</protein>
<dbReference type="PANTHER" id="PTHR16943:SF8">
    <property type="entry name" value="2-METHYLCITRATE DEHYDRATASE"/>
    <property type="match status" value="1"/>
</dbReference>
<feature type="domain" description="MmgE/PrpD C-terminal" evidence="3">
    <location>
        <begin position="300"/>
        <end position="464"/>
    </location>
</feature>
<name>A0A4R8VJM8_9MICO</name>
<dbReference type="EMBL" id="SOFD01000002">
    <property type="protein sequence ID" value="TFB82309.1"/>
    <property type="molecule type" value="Genomic_DNA"/>
</dbReference>
<dbReference type="InterPro" id="IPR042188">
    <property type="entry name" value="MmgE/PrpD_sf_2"/>
</dbReference>
<dbReference type="Proteomes" id="UP000298252">
    <property type="component" value="Unassembled WGS sequence"/>
</dbReference>
<sequence>MGGFHSSDREHKLGTTATLAAWVAGSELGSIPRGVTEHTRLLILDALGCGLLGAREEWSRITAGFAGAAGGRGEATIWGTRQRVAGALAPFANGTAVHALEYDDLHPAAVVHAGAQVIPVAFAIAEMRAFQSAHSTPETRDVSIPAEPVTAEELLHAIVIGFEIAARIGLATGAGQLARGFHPSPNTATFAAAATASRLLHLDAGKTAHALGIAGSFGGYLMAAQFGAMVKRVHAGHSGQSGVTSALLAARGLTGTASVLEAPYGGFAATYSDTLAPGLAEVCCGLGEHWETENFSIKYYPCCGSNHTSIDAWWAVQTREGLTSEDIEDVEVRCSTLTLEHVGWAYIPGSVTTAQMNLSYCLAVAMTDGELALDQFDPSRLADPHILDIVDRIRVRADSSIDSLGSDRRHLIRLTVRTKDGQTYEESCEFPRGSAGNPLTRDDVLKKFRTLAGSVLSAPQVSQIERQILFLGSPSGGDGFDIGALSDLLVPETALT</sequence>
<dbReference type="InterPro" id="IPR045336">
    <property type="entry name" value="MmgE_PrpD_N"/>
</dbReference>
<evidence type="ECO:0000313" key="4">
    <source>
        <dbReference type="EMBL" id="SDN96613.1"/>
    </source>
</evidence>
<organism evidence="4 6">
    <name type="scientific">Cryobacterium flavum</name>
    <dbReference type="NCBI Taxonomy" id="1424659"/>
    <lineage>
        <taxon>Bacteria</taxon>
        <taxon>Bacillati</taxon>
        <taxon>Actinomycetota</taxon>
        <taxon>Actinomycetes</taxon>
        <taxon>Micrococcales</taxon>
        <taxon>Microbacteriaceae</taxon>
        <taxon>Cryobacterium</taxon>
    </lineage>
</organism>
<gene>
    <name evidence="5" type="ORF">E3O21_01250</name>
    <name evidence="4" type="ORF">SAMN05216368_108216</name>
</gene>